<proteinExistence type="predicted"/>
<evidence type="ECO:0000313" key="2">
    <source>
        <dbReference type="EMBL" id="CBJ30055.1"/>
    </source>
</evidence>
<protein>
    <submittedName>
        <fullName evidence="2">Uncharacterized protein</fullName>
    </submittedName>
</protein>
<organism evidence="2 3">
    <name type="scientific">Ectocarpus siliculosus</name>
    <name type="common">Brown alga</name>
    <name type="synonym">Conferva siliculosa</name>
    <dbReference type="NCBI Taxonomy" id="2880"/>
    <lineage>
        <taxon>Eukaryota</taxon>
        <taxon>Sar</taxon>
        <taxon>Stramenopiles</taxon>
        <taxon>Ochrophyta</taxon>
        <taxon>PX clade</taxon>
        <taxon>Phaeophyceae</taxon>
        <taxon>Ectocarpales</taxon>
        <taxon>Ectocarpaceae</taxon>
        <taxon>Ectocarpus</taxon>
    </lineage>
</organism>
<name>D7FMZ1_ECTSI</name>
<feature type="region of interest" description="Disordered" evidence="1">
    <location>
        <begin position="1"/>
        <end position="56"/>
    </location>
</feature>
<dbReference type="Proteomes" id="UP000002630">
    <property type="component" value="Linkage Group LG05"/>
</dbReference>
<sequence>MSSSVSPSPSAETVEPVVAAGGSTASPSEEVVGNKRAAPETENPDASSYRPNKKTLRWNMKPKIGRTDNCSALGVLRFEMQSTIGLLNV</sequence>
<evidence type="ECO:0000313" key="3">
    <source>
        <dbReference type="Proteomes" id="UP000002630"/>
    </source>
</evidence>
<evidence type="ECO:0000256" key="1">
    <source>
        <dbReference type="SAM" id="MobiDB-lite"/>
    </source>
</evidence>
<reference evidence="2 3" key="1">
    <citation type="journal article" date="2010" name="Nature">
        <title>The Ectocarpus genome and the independent evolution of multicellularity in brown algae.</title>
        <authorList>
            <person name="Cock J.M."/>
            <person name="Sterck L."/>
            <person name="Rouze P."/>
            <person name="Scornet D."/>
            <person name="Allen A.E."/>
            <person name="Amoutzias G."/>
            <person name="Anthouard V."/>
            <person name="Artiguenave F."/>
            <person name="Aury J.M."/>
            <person name="Badger J.H."/>
            <person name="Beszteri B."/>
            <person name="Billiau K."/>
            <person name="Bonnet E."/>
            <person name="Bothwell J.H."/>
            <person name="Bowler C."/>
            <person name="Boyen C."/>
            <person name="Brownlee C."/>
            <person name="Carrano C.J."/>
            <person name="Charrier B."/>
            <person name="Cho G.Y."/>
            <person name="Coelho S.M."/>
            <person name="Collen J."/>
            <person name="Corre E."/>
            <person name="Da Silva C."/>
            <person name="Delage L."/>
            <person name="Delaroque N."/>
            <person name="Dittami S.M."/>
            <person name="Doulbeau S."/>
            <person name="Elias M."/>
            <person name="Farnham G."/>
            <person name="Gachon C.M."/>
            <person name="Gschloessl B."/>
            <person name="Heesch S."/>
            <person name="Jabbari K."/>
            <person name="Jubin C."/>
            <person name="Kawai H."/>
            <person name="Kimura K."/>
            <person name="Kloareg B."/>
            <person name="Kupper F.C."/>
            <person name="Lang D."/>
            <person name="Le Bail A."/>
            <person name="Leblanc C."/>
            <person name="Lerouge P."/>
            <person name="Lohr M."/>
            <person name="Lopez P.J."/>
            <person name="Martens C."/>
            <person name="Maumus F."/>
            <person name="Michel G."/>
            <person name="Miranda-Saavedra D."/>
            <person name="Morales J."/>
            <person name="Moreau H."/>
            <person name="Motomura T."/>
            <person name="Nagasato C."/>
            <person name="Napoli C.A."/>
            <person name="Nelson D.R."/>
            <person name="Nyvall-Collen P."/>
            <person name="Peters A.F."/>
            <person name="Pommier C."/>
            <person name="Potin P."/>
            <person name="Poulain J."/>
            <person name="Quesneville H."/>
            <person name="Read B."/>
            <person name="Rensing S.A."/>
            <person name="Ritter A."/>
            <person name="Rousvoal S."/>
            <person name="Samanta M."/>
            <person name="Samson G."/>
            <person name="Schroeder D.C."/>
            <person name="Segurens B."/>
            <person name="Strittmatter M."/>
            <person name="Tonon T."/>
            <person name="Tregear J.W."/>
            <person name="Valentin K."/>
            <person name="von Dassow P."/>
            <person name="Yamagishi T."/>
            <person name="Van de Peer Y."/>
            <person name="Wincker P."/>
        </authorList>
    </citation>
    <scope>NUCLEOTIDE SEQUENCE [LARGE SCALE GENOMIC DNA]</scope>
    <source>
        <strain evidence="3">Ec32 / CCAP1310/4</strain>
    </source>
</reference>
<dbReference type="EMBL" id="FN649730">
    <property type="protein sequence ID" value="CBJ30055.1"/>
    <property type="molecule type" value="Genomic_DNA"/>
</dbReference>
<accession>D7FMZ1</accession>
<feature type="compositionally biased region" description="Low complexity" evidence="1">
    <location>
        <begin position="1"/>
        <end position="18"/>
    </location>
</feature>
<dbReference type="InParanoid" id="D7FMZ1"/>
<dbReference type="EMBL" id="FN648230">
    <property type="protein sequence ID" value="CBJ30055.1"/>
    <property type="molecule type" value="Genomic_DNA"/>
</dbReference>
<gene>
    <name evidence="2" type="ORF">Esi_0172_0038</name>
</gene>
<keyword evidence="3" id="KW-1185">Reference proteome</keyword>
<dbReference type="AlphaFoldDB" id="D7FMZ1"/>